<keyword evidence="3" id="KW-1185">Reference proteome</keyword>
<accession>A0ABV8U2R2</accession>
<keyword evidence="1" id="KW-0472">Membrane</keyword>
<dbReference type="RefSeq" id="WP_380623738.1">
    <property type="nucleotide sequence ID" value="NZ_JBHSDK010000028.1"/>
</dbReference>
<protein>
    <submittedName>
        <fullName evidence="2">Uncharacterized protein</fullName>
    </submittedName>
</protein>
<feature type="transmembrane region" description="Helical" evidence="1">
    <location>
        <begin position="33"/>
        <end position="50"/>
    </location>
</feature>
<evidence type="ECO:0000256" key="1">
    <source>
        <dbReference type="SAM" id="Phobius"/>
    </source>
</evidence>
<keyword evidence="1" id="KW-1133">Transmembrane helix</keyword>
<proteinExistence type="predicted"/>
<name>A0ABV8U2R2_9ACTN</name>
<dbReference type="EMBL" id="JBHSDK010000028">
    <property type="protein sequence ID" value="MFC4337116.1"/>
    <property type="molecule type" value="Genomic_DNA"/>
</dbReference>
<evidence type="ECO:0000313" key="2">
    <source>
        <dbReference type="EMBL" id="MFC4337116.1"/>
    </source>
</evidence>
<keyword evidence="1" id="KW-0812">Transmembrane</keyword>
<comment type="caution">
    <text evidence="2">The sequence shown here is derived from an EMBL/GenBank/DDBJ whole genome shotgun (WGS) entry which is preliminary data.</text>
</comment>
<feature type="transmembrane region" description="Helical" evidence="1">
    <location>
        <begin position="56"/>
        <end position="76"/>
    </location>
</feature>
<dbReference type="Proteomes" id="UP001595823">
    <property type="component" value="Unassembled WGS sequence"/>
</dbReference>
<sequence>MAKKFKPPFGDDDRRELVARAAKTGSDLCDARSIVIVIGIAVLVFALFGGRGAGAFTLFVIILIGAGLMEGLGRILQIQAVRLEKDLGPSETPEAE</sequence>
<gene>
    <name evidence="2" type="ORF">ACFPET_18085</name>
</gene>
<reference evidence="3" key="1">
    <citation type="journal article" date="2019" name="Int. J. Syst. Evol. Microbiol.">
        <title>The Global Catalogue of Microorganisms (GCM) 10K type strain sequencing project: providing services to taxonomists for standard genome sequencing and annotation.</title>
        <authorList>
            <consortium name="The Broad Institute Genomics Platform"/>
            <consortium name="The Broad Institute Genome Sequencing Center for Infectious Disease"/>
            <person name="Wu L."/>
            <person name="Ma J."/>
        </authorList>
    </citation>
    <scope>NUCLEOTIDE SEQUENCE [LARGE SCALE GENOMIC DNA]</scope>
    <source>
        <strain evidence="3">IBRC-M 10908</strain>
    </source>
</reference>
<evidence type="ECO:0000313" key="3">
    <source>
        <dbReference type="Proteomes" id="UP001595823"/>
    </source>
</evidence>
<organism evidence="2 3">
    <name type="scientific">Salininema proteolyticum</name>
    <dbReference type="NCBI Taxonomy" id="1607685"/>
    <lineage>
        <taxon>Bacteria</taxon>
        <taxon>Bacillati</taxon>
        <taxon>Actinomycetota</taxon>
        <taxon>Actinomycetes</taxon>
        <taxon>Glycomycetales</taxon>
        <taxon>Glycomycetaceae</taxon>
        <taxon>Salininema</taxon>
    </lineage>
</organism>